<reference evidence="2" key="2">
    <citation type="submission" date="2009-09" db="EMBL/GenBank/DDBJ databases">
        <title>Complete sequence of chromosome of Candidatus Accumulibacter phosphatis clade IIA str. UW-1.</title>
        <authorList>
            <consortium name="US DOE Joint Genome Institute"/>
            <person name="Martin H.G."/>
            <person name="Ivanova N."/>
            <person name="Kunin V."/>
            <person name="Warnecke F."/>
            <person name="Barry K."/>
            <person name="He S."/>
            <person name="Salamov A."/>
            <person name="Szeto E."/>
            <person name="Dalin E."/>
            <person name="Pangilinan J.L."/>
            <person name="Lapidus A."/>
            <person name="Lowry S."/>
            <person name="Kyrpides N.C."/>
            <person name="McMahon K.D."/>
            <person name="Hugenholtz P."/>
        </authorList>
    </citation>
    <scope>NUCLEOTIDE SEQUENCE [LARGE SCALE GENOMIC DNA]</scope>
    <source>
        <strain evidence="2">UW-1</strain>
    </source>
</reference>
<feature type="transmembrane region" description="Helical" evidence="1">
    <location>
        <begin position="12"/>
        <end position="34"/>
    </location>
</feature>
<keyword evidence="1" id="KW-0812">Transmembrane</keyword>
<name>C7RPV5_ACCRE</name>
<gene>
    <name evidence="2" type="ordered locus">CAP2UW1_1012</name>
</gene>
<organism evidence="2">
    <name type="scientific">Accumulibacter regalis</name>
    <dbReference type="NCBI Taxonomy" id="522306"/>
    <lineage>
        <taxon>Bacteria</taxon>
        <taxon>Pseudomonadati</taxon>
        <taxon>Pseudomonadota</taxon>
        <taxon>Betaproteobacteria</taxon>
        <taxon>Candidatus Accumulibacter</taxon>
    </lineage>
</organism>
<accession>C7RPV5</accession>
<sequence length="44" mass="4628">MRTDIPAISEGLGVFVMIACLSLPGAGLLVGWLTRQAASNDVRQ</sequence>
<dbReference type="KEGG" id="app:CAP2UW1_1012"/>
<keyword evidence="1" id="KW-0472">Membrane</keyword>
<evidence type="ECO:0000313" key="2">
    <source>
        <dbReference type="EMBL" id="ACV34348.1"/>
    </source>
</evidence>
<protein>
    <submittedName>
        <fullName evidence="2">Uncharacterized protein</fullName>
    </submittedName>
</protein>
<evidence type="ECO:0000256" key="1">
    <source>
        <dbReference type="SAM" id="Phobius"/>
    </source>
</evidence>
<dbReference type="HOGENOM" id="CLU_3211009_0_0_4"/>
<dbReference type="EMBL" id="CP001715">
    <property type="protein sequence ID" value="ACV34348.1"/>
    <property type="molecule type" value="Genomic_DNA"/>
</dbReference>
<dbReference type="AlphaFoldDB" id="C7RPV5"/>
<reference evidence="2" key="1">
    <citation type="submission" date="2009-08" db="EMBL/GenBank/DDBJ databases">
        <authorList>
            <consortium name="US DOE Joint Genome Institute"/>
            <person name="Lucas S."/>
            <person name="Copeland A."/>
            <person name="Lapidus A."/>
            <person name="Glavina del Rio T."/>
            <person name="Dalin E."/>
            <person name="Tice H."/>
            <person name="Bruce D."/>
            <person name="Barry K."/>
            <person name="Pitluck S."/>
            <person name="Lowry S."/>
            <person name="Larimer F."/>
            <person name="Land M."/>
            <person name="Hauser L."/>
            <person name="Kyrpides N."/>
            <person name="Ivanova N."/>
            <person name="McMahon K.D."/>
            <person name="Hugenholtz P."/>
        </authorList>
    </citation>
    <scope>NUCLEOTIDE SEQUENCE</scope>
    <source>
        <strain evidence="2">UW-1</strain>
    </source>
</reference>
<proteinExistence type="predicted"/>
<keyword evidence="1" id="KW-1133">Transmembrane helix</keyword>